<dbReference type="InterPro" id="IPR000684">
    <property type="entry name" value="RNA_pol_II_repeat_euk"/>
</dbReference>
<evidence type="ECO:0000256" key="8">
    <source>
        <dbReference type="ARBA" id="ARBA00023163"/>
    </source>
</evidence>
<comment type="similarity">
    <text evidence="2">Belongs to the MYG1 family.</text>
</comment>
<dbReference type="GO" id="GO:0046872">
    <property type="term" value="F:metal ion binding"/>
    <property type="evidence" value="ECO:0007669"/>
    <property type="project" value="UniProtKB-KW"/>
</dbReference>
<keyword evidence="8" id="KW-0804">Transcription</keyword>
<dbReference type="GO" id="GO:0003677">
    <property type="term" value="F:DNA binding"/>
    <property type="evidence" value="ECO:0007669"/>
    <property type="project" value="UniProtKB-KW"/>
</dbReference>
<evidence type="ECO:0000256" key="9">
    <source>
        <dbReference type="ARBA" id="ARBA00023242"/>
    </source>
</evidence>
<evidence type="ECO:0000313" key="12">
    <source>
        <dbReference type="Proteomes" id="UP000325440"/>
    </source>
</evidence>
<evidence type="ECO:0000256" key="4">
    <source>
        <dbReference type="ARBA" id="ARBA00022723"/>
    </source>
</evidence>
<keyword evidence="12" id="KW-1185">Reference proteome</keyword>
<name>A0A5E4NLR2_9HEMI</name>
<dbReference type="GO" id="GO:0006366">
    <property type="term" value="P:transcription by RNA polymerase II"/>
    <property type="evidence" value="ECO:0007669"/>
    <property type="project" value="InterPro"/>
</dbReference>
<dbReference type="PANTHER" id="PTHR11215">
    <property type="entry name" value="METAL DEPENDENT HYDROLASE - RELATED"/>
    <property type="match status" value="1"/>
</dbReference>
<evidence type="ECO:0000256" key="5">
    <source>
        <dbReference type="ARBA" id="ARBA00022737"/>
    </source>
</evidence>
<keyword evidence="6" id="KW-0862">Zinc</keyword>
<keyword evidence="7" id="KW-0238">DNA-binding</keyword>
<evidence type="ECO:0000256" key="10">
    <source>
        <dbReference type="SAM" id="MobiDB-lite"/>
    </source>
</evidence>
<keyword evidence="4" id="KW-0479">Metal-binding</keyword>
<dbReference type="Pfam" id="PF03690">
    <property type="entry name" value="MYG1_exonuc"/>
    <property type="match status" value="1"/>
</dbReference>
<dbReference type="PANTHER" id="PTHR11215:SF1">
    <property type="entry name" value="MYG1 EXONUCLEASE"/>
    <property type="match status" value="1"/>
</dbReference>
<dbReference type="PROSITE" id="PS00115">
    <property type="entry name" value="RNA_POL_II_REPEAT"/>
    <property type="match status" value="1"/>
</dbReference>
<gene>
    <name evidence="11" type="ORF">CINCED_3A006353</name>
</gene>
<protein>
    <submittedName>
        <fullName evidence="11">Metal-dependent protein hydrolase,RNA polymerase II, heptapeptide repeat, eukaryotic</fullName>
    </submittedName>
</protein>
<evidence type="ECO:0000256" key="7">
    <source>
        <dbReference type="ARBA" id="ARBA00023125"/>
    </source>
</evidence>
<dbReference type="InterPro" id="IPR003226">
    <property type="entry name" value="MYG1_exonuclease"/>
</dbReference>
<reference evidence="11 12" key="1">
    <citation type="submission" date="2019-08" db="EMBL/GenBank/DDBJ databases">
        <authorList>
            <person name="Alioto T."/>
            <person name="Alioto T."/>
            <person name="Gomez Garrido J."/>
        </authorList>
    </citation>
    <scope>NUCLEOTIDE SEQUENCE [LARGE SCALE GENOMIC DNA]</scope>
</reference>
<sequence>MNLTTKYSAKKLGTHNGQFHCDEVFGSYMLKLLFPNLDIIRTRDEELLRECDIVIDVGGVYDHEKCRYDHHQKSFTHSMSSLMPDAKWTTKLSSAGLIYLHYGHEVLNKIIASDIPESKLKSIYFKVYENFVQEVDAIDNGIPICEGKINYSINTDLASRVSTLNKKWNHVGEFNENKAFEQAMKLVGSEFEENVQYAYHTWLPARSLVISALDKRFQTHKSGRILELSSPCPWKEHYFLLEEELGNDLNPKIDYVIFQDVSNNSWRIQAMPISVDSFELRRSLPKSWCGLRDDELSTISGVQNCVFCHINGFIGGNKSRAGVIEMAEKAIGLDLFKEPVDGMLVAATIADTDHKKEIVGNITMEQLPKMETDVVKVNNDIEIPNHKVHIGMSDGGISSTPSTSLPPSTTLLDQPNTSYSPSYSSINFPAIPNYNPTSPDYSSSLKYWPTLPYYTSTSPSYRPSLSTHRPISPEYKPISPINGSASSTYLPGSPSFRPLSPEYTSSLPIYRPSSPEYTSSLPIYRPLSPEYRPTSPEYRPVSPTYIPLSSGYSPLSSVYSPKLTEYRSVSPTYRSTSPSCFPFSPEYSSISPEHNPTSSTFSSTIPEYRSTSPNYSPSSPSYQPMSLASKSTTLDTSLTTYRYTSLEYSHTSLTYTSTSLEYSCTQTSLEHRLTSPEYRPTTPEYRPISPSYMSTLPEYNSLSAEHRPTSPGYNPLSAEYTSTSPELSSLSAEYRPTSSEYSSLSAEYTPTPRKIRKFI</sequence>
<dbReference type="OrthoDB" id="10265310at2759"/>
<dbReference type="GO" id="GO:0005634">
    <property type="term" value="C:nucleus"/>
    <property type="evidence" value="ECO:0007669"/>
    <property type="project" value="UniProtKB-SubCell"/>
</dbReference>
<proteinExistence type="inferred from homology"/>
<evidence type="ECO:0000256" key="6">
    <source>
        <dbReference type="ARBA" id="ARBA00022833"/>
    </source>
</evidence>
<comment type="subcellular location">
    <subcellularLocation>
        <location evidence="1">Nucleus</location>
    </subcellularLocation>
</comment>
<feature type="compositionally biased region" description="Low complexity" evidence="10">
    <location>
        <begin position="608"/>
        <end position="629"/>
    </location>
</feature>
<feature type="compositionally biased region" description="Polar residues" evidence="10">
    <location>
        <begin position="590"/>
        <end position="605"/>
    </location>
</feature>
<keyword evidence="3" id="KW-0597">Phosphoprotein</keyword>
<evidence type="ECO:0000256" key="2">
    <source>
        <dbReference type="ARBA" id="ARBA00010105"/>
    </source>
</evidence>
<dbReference type="AlphaFoldDB" id="A0A5E4NLR2"/>
<dbReference type="GO" id="GO:0005737">
    <property type="term" value="C:cytoplasm"/>
    <property type="evidence" value="ECO:0007669"/>
    <property type="project" value="TreeGrafter"/>
</dbReference>
<dbReference type="EMBL" id="CABPRJ010002385">
    <property type="protein sequence ID" value="VVC44683.1"/>
    <property type="molecule type" value="Genomic_DNA"/>
</dbReference>
<organism evidence="11 12">
    <name type="scientific">Cinara cedri</name>
    <dbReference type="NCBI Taxonomy" id="506608"/>
    <lineage>
        <taxon>Eukaryota</taxon>
        <taxon>Metazoa</taxon>
        <taxon>Ecdysozoa</taxon>
        <taxon>Arthropoda</taxon>
        <taxon>Hexapoda</taxon>
        <taxon>Insecta</taxon>
        <taxon>Pterygota</taxon>
        <taxon>Neoptera</taxon>
        <taxon>Paraneoptera</taxon>
        <taxon>Hemiptera</taxon>
        <taxon>Sternorrhyncha</taxon>
        <taxon>Aphidomorpha</taxon>
        <taxon>Aphidoidea</taxon>
        <taxon>Aphididae</taxon>
        <taxon>Lachninae</taxon>
        <taxon>Cinara</taxon>
    </lineage>
</organism>
<feature type="region of interest" description="Disordered" evidence="10">
    <location>
        <begin position="590"/>
        <end position="629"/>
    </location>
</feature>
<accession>A0A5E4NLR2</accession>
<evidence type="ECO:0000256" key="1">
    <source>
        <dbReference type="ARBA" id="ARBA00004123"/>
    </source>
</evidence>
<keyword evidence="9" id="KW-0539">Nucleus</keyword>
<evidence type="ECO:0000256" key="3">
    <source>
        <dbReference type="ARBA" id="ARBA00022553"/>
    </source>
</evidence>
<feature type="compositionally biased region" description="Polar residues" evidence="10">
    <location>
        <begin position="719"/>
        <end position="748"/>
    </location>
</feature>
<keyword evidence="11" id="KW-0378">Hydrolase</keyword>
<dbReference type="Proteomes" id="UP000325440">
    <property type="component" value="Unassembled WGS sequence"/>
</dbReference>
<feature type="region of interest" description="Disordered" evidence="10">
    <location>
        <begin position="703"/>
        <end position="748"/>
    </location>
</feature>
<evidence type="ECO:0000313" key="11">
    <source>
        <dbReference type="EMBL" id="VVC44683.1"/>
    </source>
</evidence>
<keyword evidence="5" id="KW-0677">Repeat</keyword>
<dbReference type="GO" id="GO:0016787">
    <property type="term" value="F:hydrolase activity"/>
    <property type="evidence" value="ECO:0007669"/>
    <property type="project" value="UniProtKB-KW"/>
</dbReference>